<dbReference type="InterPro" id="IPR010982">
    <property type="entry name" value="Lambda_DNA-bd_dom_sf"/>
</dbReference>
<dbReference type="CDD" id="cd00093">
    <property type="entry name" value="HTH_XRE"/>
    <property type="match status" value="1"/>
</dbReference>
<evidence type="ECO:0000313" key="3">
    <source>
        <dbReference type="Proteomes" id="UP000017980"/>
    </source>
</evidence>
<feature type="domain" description="HTH cro/C1-type" evidence="1">
    <location>
        <begin position="4"/>
        <end position="59"/>
    </location>
</feature>
<dbReference type="Pfam" id="PF01381">
    <property type="entry name" value="HTH_3"/>
    <property type="match status" value="1"/>
</dbReference>
<evidence type="ECO:0000313" key="2">
    <source>
        <dbReference type="EMBL" id="CDA11228.1"/>
    </source>
</evidence>
<dbReference type="SUPFAM" id="SSF47413">
    <property type="entry name" value="lambda repressor-like DNA-binding domains"/>
    <property type="match status" value="1"/>
</dbReference>
<dbReference type="EMBL" id="CBBD010000050">
    <property type="protein sequence ID" value="CDA11228.1"/>
    <property type="molecule type" value="Genomic_DNA"/>
</dbReference>
<organism evidence="2 3">
    <name type="scientific">Intestinibacter bartlettii CAG:1329</name>
    <dbReference type="NCBI Taxonomy" id="1263063"/>
    <lineage>
        <taxon>Bacteria</taxon>
        <taxon>Bacillati</taxon>
        <taxon>Bacillota</taxon>
        <taxon>Clostridia</taxon>
        <taxon>Peptostreptococcales</taxon>
        <taxon>Peptostreptococcaceae</taxon>
        <taxon>Intestinibacter</taxon>
    </lineage>
</organism>
<dbReference type="InterPro" id="IPR001387">
    <property type="entry name" value="Cro/C1-type_HTH"/>
</dbReference>
<proteinExistence type="predicted"/>
<dbReference type="PROSITE" id="PS50943">
    <property type="entry name" value="HTH_CROC1"/>
    <property type="match status" value="1"/>
</dbReference>
<evidence type="ECO:0000259" key="1">
    <source>
        <dbReference type="PROSITE" id="PS50943"/>
    </source>
</evidence>
<dbReference type="AlphaFoldDB" id="R5X6D2"/>
<comment type="caution">
    <text evidence="2">The sequence shown here is derived from an EMBL/GenBank/DDBJ whole genome shotgun (WGS) entry which is preliminary data.</text>
</comment>
<name>R5X6D2_9FIRM</name>
<protein>
    <submittedName>
        <fullName evidence="2">Transcriptional regulator Phage-type</fullName>
    </submittedName>
</protein>
<reference evidence="2" key="1">
    <citation type="submission" date="2012-11" db="EMBL/GenBank/DDBJ databases">
        <title>Dependencies among metagenomic species, viruses, plasmids and units of genetic variation.</title>
        <authorList>
            <person name="Nielsen H.B."/>
            <person name="Almeida M."/>
            <person name="Juncker A.S."/>
            <person name="Rasmussen S."/>
            <person name="Li J."/>
            <person name="Sunagawa S."/>
            <person name="Plichta D."/>
            <person name="Gautier L."/>
            <person name="Le Chatelier E."/>
            <person name="Peletier E."/>
            <person name="Bonde I."/>
            <person name="Nielsen T."/>
            <person name="Manichanh C."/>
            <person name="Arumugam M."/>
            <person name="Batto J."/>
            <person name="Santos M.B.Q.D."/>
            <person name="Blom N."/>
            <person name="Borruel N."/>
            <person name="Burgdorf K.S."/>
            <person name="Boumezbeur F."/>
            <person name="Casellas F."/>
            <person name="Dore J."/>
            <person name="Guarner F."/>
            <person name="Hansen T."/>
            <person name="Hildebrand F."/>
            <person name="Kaas R.S."/>
            <person name="Kennedy S."/>
            <person name="Kristiansen K."/>
            <person name="Kultima J.R."/>
            <person name="Leonard P."/>
            <person name="Levenez F."/>
            <person name="Lund O."/>
            <person name="Moumen B."/>
            <person name="Le Paslier D."/>
            <person name="Pons N."/>
            <person name="Pedersen O."/>
            <person name="Prifti E."/>
            <person name="Qin J."/>
            <person name="Raes J."/>
            <person name="Tap J."/>
            <person name="Tims S."/>
            <person name="Ussery D.W."/>
            <person name="Yamada T."/>
            <person name="MetaHit consortium"/>
            <person name="Renault P."/>
            <person name="Sicheritz-Ponten T."/>
            <person name="Bork P."/>
            <person name="Wang J."/>
            <person name="Brunak S."/>
            <person name="Ehrlich S.D."/>
        </authorList>
    </citation>
    <scope>NUCLEOTIDE SEQUENCE [LARGE SCALE GENOMIC DNA]</scope>
</reference>
<dbReference type="SMART" id="SM00530">
    <property type="entry name" value="HTH_XRE"/>
    <property type="match status" value="1"/>
</dbReference>
<gene>
    <name evidence="2" type="ORF">BN488_02255</name>
</gene>
<dbReference type="RefSeq" id="WP_022072385.1">
    <property type="nucleotide sequence ID" value="NZ_HF999329.1"/>
</dbReference>
<dbReference type="Gene3D" id="1.10.260.40">
    <property type="entry name" value="lambda repressor-like DNA-binding domains"/>
    <property type="match status" value="1"/>
</dbReference>
<sequence length="61" mass="7358">MKDLIDFRNNLNLTQRQMAEKMNISKSYYEKVEKGFKKPGRGFLEKFKETFPEGDMNIFFK</sequence>
<dbReference type="Proteomes" id="UP000017980">
    <property type="component" value="Unassembled WGS sequence"/>
</dbReference>
<dbReference type="GO" id="GO:0003677">
    <property type="term" value="F:DNA binding"/>
    <property type="evidence" value="ECO:0007669"/>
    <property type="project" value="InterPro"/>
</dbReference>
<accession>R5X6D2</accession>